<evidence type="ECO:0000256" key="1">
    <source>
        <dbReference type="SAM" id="Phobius"/>
    </source>
</evidence>
<proteinExistence type="predicted"/>
<dbReference type="Proteomes" id="UP000219338">
    <property type="component" value="Unassembled WGS sequence"/>
</dbReference>
<feature type="transmembrane region" description="Helical" evidence="1">
    <location>
        <begin position="97"/>
        <end position="120"/>
    </location>
</feature>
<dbReference type="AlphaFoldDB" id="A0A284SBT4"/>
<dbReference type="OMA" id="ITLWNIC"/>
<feature type="transmembrane region" description="Helical" evidence="1">
    <location>
        <begin position="218"/>
        <end position="240"/>
    </location>
</feature>
<reference evidence="3" key="1">
    <citation type="journal article" date="2017" name="Nat. Ecol. Evol.">
        <title>Genome expansion and lineage-specific genetic innovations in the forest pathogenic fungi Armillaria.</title>
        <authorList>
            <person name="Sipos G."/>
            <person name="Prasanna A.N."/>
            <person name="Walter M.C."/>
            <person name="O'Connor E."/>
            <person name="Balint B."/>
            <person name="Krizsan K."/>
            <person name="Kiss B."/>
            <person name="Hess J."/>
            <person name="Varga T."/>
            <person name="Slot J."/>
            <person name="Riley R."/>
            <person name="Boka B."/>
            <person name="Rigling D."/>
            <person name="Barry K."/>
            <person name="Lee J."/>
            <person name="Mihaltcheva S."/>
            <person name="LaButti K."/>
            <person name="Lipzen A."/>
            <person name="Waldron R."/>
            <person name="Moloney N.M."/>
            <person name="Sperisen C."/>
            <person name="Kredics L."/>
            <person name="Vagvoelgyi C."/>
            <person name="Patrignani A."/>
            <person name="Fitzpatrick D."/>
            <person name="Nagy I."/>
            <person name="Doyle S."/>
            <person name="Anderson J.B."/>
            <person name="Grigoriev I.V."/>
            <person name="Gueldener U."/>
            <person name="Muensterkoetter M."/>
            <person name="Nagy L.G."/>
        </authorList>
    </citation>
    <scope>NUCLEOTIDE SEQUENCE [LARGE SCALE GENOMIC DNA]</scope>
    <source>
        <strain evidence="3">C18/9</strain>
    </source>
</reference>
<feature type="transmembrane region" description="Helical" evidence="1">
    <location>
        <begin position="141"/>
        <end position="160"/>
    </location>
</feature>
<protein>
    <submittedName>
        <fullName evidence="2">Uncharacterized protein</fullName>
    </submittedName>
</protein>
<organism evidence="2 3">
    <name type="scientific">Armillaria ostoyae</name>
    <name type="common">Armillaria root rot fungus</name>
    <dbReference type="NCBI Taxonomy" id="47428"/>
    <lineage>
        <taxon>Eukaryota</taxon>
        <taxon>Fungi</taxon>
        <taxon>Dikarya</taxon>
        <taxon>Basidiomycota</taxon>
        <taxon>Agaricomycotina</taxon>
        <taxon>Agaricomycetes</taxon>
        <taxon>Agaricomycetidae</taxon>
        <taxon>Agaricales</taxon>
        <taxon>Marasmiineae</taxon>
        <taxon>Physalacriaceae</taxon>
        <taxon>Armillaria</taxon>
    </lineage>
</organism>
<feature type="transmembrane region" description="Helical" evidence="1">
    <location>
        <begin position="34"/>
        <end position="53"/>
    </location>
</feature>
<keyword evidence="1" id="KW-0812">Transmembrane</keyword>
<accession>A0A284SBT4</accession>
<evidence type="ECO:0000313" key="3">
    <source>
        <dbReference type="Proteomes" id="UP000219338"/>
    </source>
</evidence>
<evidence type="ECO:0000313" key="2">
    <source>
        <dbReference type="EMBL" id="SJL18468.1"/>
    </source>
</evidence>
<sequence>MLTPADIPSHLTDDDKAFLFQVLDAMLNSMILDALLHGMYTGILAVTLWNIFINKCWRIRRALVVVIILLHALITISFAVDWSFVHSAFVENGQNFWTVYVTIVNGALTTVVAGGIATSMSTIITDLYMIWCCWMIWGRRWPVVLPPILSLISATVSKIIEIYHSYINTPKLVFPTLYAAFVLATTLWCTVLIIYRILTVTGVTRGAGGRLRVYQRCIEVLVESSALYSISLIVFLALNIRNDFGLYYLDVIAGIAKGVAPTLLIGRAAAGHTRPNDDYDENTVSSLHFQTPSEVGTTSFQESTTESAVLEPDIEAQQEHSHELVVVVERT</sequence>
<feature type="transmembrane region" description="Helical" evidence="1">
    <location>
        <begin position="172"/>
        <end position="198"/>
    </location>
</feature>
<feature type="transmembrane region" description="Helical" evidence="1">
    <location>
        <begin position="62"/>
        <end position="85"/>
    </location>
</feature>
<dbReference type="EMBL" id="FUEG01000060">
    <property type="protein sequence ID" value="SJL18468.1"/>
    <property type="molecule type" value="Genomic_DNA"/>
</dbReference>
<keyword evidence="3" id="KW-1185">Reference proteome</keyword>
<keyword evidence="1" id="KW-1133">Transmembrane helix</keyword>
<name>A0A284SBT4_ARMOS</name>
<feature type="transmembrane region" description="Helical" evidence="1">
    <location>
        <begin position="246"/>
        <end position="266"/>
    </location>
</feature>
<dbReference type="OrthoDB" id="2988232at2759"/>
<gene>
    <name evidence="2" type="ORF">ARMOST_22057</name>
</gene>
<keyword evidence="1" id="KW-0472">Membrane</keyword>